<evidence type="ECO:0000256" key="1">
    <source>
        <dbReference type="SAM" id="MobiDB-lite"/>
    </source>
</evidence>
<accession>A0ABN9QL77</accession>
<protein>
    <submittedName>
        <fullName evidence="2">Uncharacterized protein</fullName>
    </submittedName>
</protein>
<evidence type="ECO:0000313" key="3">
    <source>
        <dbReference type="Proteomes" id="UP001189429"/>
    </source>
</evidence>
<sequence>MQKPYHVASGRATRQPEPGQGRPPGRHRAGPGQLPGRPGTPRGGPEWTRHRSREPRRPLAGWPGGGWREGQVQKRRRRRRRRRGARARVSRRASGPGPGTPRSRGLALGAPRARGGPLGSLGEGGGSGVWQASAARTEGWCEGGGLPAWNK</sequence>
<evidence type="ECO:0000313" key="2">
    <source>
        <dbReference type="EMBL" id="CAK0806842.1"/>
    </source>
</evidence>
<feature type="compositionally biased region" description="Gly residues" evidence="1">
    <location>
        <begin position="116"/>
        <end position="128"/>
    </location>
</feature>
<proteinExistence type="predicted"/>
<feature type="compositionally biased region" description="Low complexity" evidence="1">
    <location>
        <begin position="92"/>
        <end position="115"/>
    </location>
</feature>
<feature type="region of interest" description="Disordered" evidence="1">
    <location>
        <begin position="1"/>
        <end position="131"/>
    </location>
</feature>
<gene>
    <name evidence="2" type="ORF">PCOR1329_LOCUS12926</name>
</gene>
<dbReference type="EMBL" id="CAUYUJ010003792">
    <property type="protein sequence ID" value="CAK0806842.1"/>
    <property type="molecule type" value="Genomic_DNA"/>
</dbReference>
<feature type="compositionally biased region" description="Basic residues" evidence="1">
    <location>
        <begin position="73"/>
        <end position="91"/>
    </location>
</feature>
<dbReference type="Proteomes" id="UP001189429">
    <property type="component" value="Unassembled WGS sequence"/>
</dbReference>
<feature type="compositionally biased region" description="Low complexity" evidence="1">
    <location>
        <begin position="30"/>
        <end position="45"/>
    </location>
</feature>
<feature type="non-terminal residue" evidence="2">
    <location>
        <position position="151"/>
    </location>
</feature>
<comment type="caution">
    <text evidence="2">The sequence shown here is derived from an EMBL/GenBank/DDBJ whole genome shotgun (WGS) entry which is preliminary data.</text>
</comment>
<organism evidence="2 3">
    <name type="scientific">Prorocentrum cordatum</name>
    <dbReference type="NCBI Taxonomy" id="2364126"/>
    <lineage>
        <taxon>Eukaryota</taxon>
        <taxon>Sar</taxon>
        <taxon>Alveolata</taxon>
        <taxon>Dinophyceae</taxon>
        <taxon>Prorocentrales</taxon>
        <taxon>Prorocentraceae</taxon>
        <taxon>Prorocentrum</taxon>
    </lineage>
</organism>
<keyword evidence="3" id="KW-1185">Reference proteome</keyword>
<reference evidence="2" key="1">
    <citation type="submission" date="2023-10" db="EMBL/GenBank/DDBJ databases">
        <authorList>
            <person name="Chen Y."/>
            <person name="Shah S."/>
            <person name="Dougan E. K."/>
            <person name="Thang M."/>
            <person name="Chan C."/>
        </authorList>
    </citation>
    <scope>NUCLEOTIDE SEQUENCE [LARGE SCALE GENOMIC DNA]</scope>
</reference>
<name>A0ABN9QL77_9DINO</name>